<dbReference type="SUPFAM" id="SSF52540">
    <property type="entry name" value="P-loop containing nucleoside triphosphate hydrolases"/>
    <property type="match status" value="1"/>
</dbReference>
<dbReference type="Gene3D" id="3.40.50.300">
    <property type="entry name" value="P-loop containing nucleotide triphosphate hydrolases"/>
    <property type="match status" value="1"/>
</dbReference>
<dbReference type="PANTHER" id="PTHR33295:SF18">
    <property type="entry name" value="AAA+ ATPASE DOMAIN-CONTAINING PROTEIN"/>
    <property type="match status" value="1"/>
</dbReference>
<dbReference type="Pfam" id="PF13173">
    <property type="entry name" value="AAA_14"/>
    <property type="match status" value="1"/>
</dbReference>
<dbReference type="Proteomes" id="UP000196239">
    <property type="component" value="Chromosome 1"/>
</dbReference>
<evidence type="ECO:0000313" key="3">
    <source>
        <dbReference type="EMBL" id="CUR51797.1"/>
    </source>
</evidence>
<evidence type="ECO:0000259" key="2">
    <source>
        <dbReference type="Pfam" id="PF13635"/>
    </source>
</evidence>
<dbReference type="InterPro" id="IPR027417">
    <property type="entry name" value="P-loop_NTPase"/>
</dbReference>
<dbReference type="EMBL" id="LN890280">
    <property type="protein sequence ID" value="CUR51797.1"/>
    <property type="molecule type" value="Genomic_DNA"/>
</dbReference>
<organism evidence="3 4">
    <name type="scientific">Nitrosotalea devaniterrae</name>
    <dbReference type="NCBI Taxonomy" id="1078905"/>
    <lineage>
        <taxon>Archaea</taxon>
        <taxon>Nitrososphaerota</taxon>
        <taxon>Nitrososphaeria</taxon>
        <taxon>Nitrosotaleales</taxon>
        <taxon>Nitrosotaleaceae</taxon>
        <taxon>Nitrosotalea</taxon>
    </lineage>
</organism>
<feature type="domain" description="AAA" evidence="1">
    <location>
        <begin position="49"/>
        <end position="189"/>
    </location>
</feature>
<gene>
    <name evidence="3" type="ORF">NDEV_1032</name>
</gene>
<evidence type="ECO:0000313" key="4">
    <source>
        <dbReference type="Proteomes" id="UP000196239"/>
    </source>
</evidence>
<reference evidence="4" key="1">
    <citation type="submission" date="2015-10" db="EMBL/GenBank/DDBJ databases">
        <authorList>
            <person name="Lehtovirta-Morley L.E."/>
            <person name="Vieille C."/>
        </authorList>
    </citation>
    <scope>NUCLEOTIDE SEQUENCE [LARGE SCALE GENOMIC DNA]</scope>
</reference>
<evidence type="ECO:0000259" key="1">
    <source>
        <dbReference type="Pfam" id="PF13173"/>
    </source>
</evidence>
<dbReference type="InterPro" id="IPR025420">
    <property type="entry name" value="DUF4143"/>
</dbReference>
<keyword evidence="4" id="KW-1185">Reference proteome</keyword>
<dbReference type="AlphaFoldDB" id="A0A128A3A3"/>
<dbReference type="InterPro" id="IPR041682">
    <property type="entry name" value="AAA_14"/>
</dbReference>
<dbReference type="Pfam" id="PF13635">
    <property type="entry name" value="DUF4143"/>
    <property type="match status" value="1"/>
</dbReference>
<dbReference type="PANTHER" id="PTHR33295">
    <property type="entry name" value="ATPASE"/>
    <property type="match status" value="1"/>
</dbReference>
<accession>A0A128A3A3</accession>
<dbReference type="KEGG" id="ndv:NDEV_1032"/>
<feature type="domain" description="DUF4143" evidence="2">
    <location>
        <begin position="284"/>
        <end position="450"/>
    </location>
</feature>
<sequence>MSYADLLEYNQWWKNEDAINDDPQIQKWDASILKWNPRLRQTFQPDDFIYSLRGPRQVGKTTLIKLEIRDLLLKHKISKWNVMYYSFEIENSARDVITVINEYLERTKKLRRKSSRCFIFLDEISNVNNWQHGIKKLVDMGKLKNCTIIATGSHSIDLKHATELLPGRRGNAVKEPLNKIMPPMKFAEYVYSIDEDIRKAVDENRLLSSIKRTMIINQLLKGKIDKQLNEMWSYQKELDAQLSNYMITGGIPLAIDEFLRTGTIQEGTYDIYLQAMIGDLKRARKDDSYMDQLMPNIIQNISNPVSWKNLKDNTDIGSHHTVEEYVKTLTDMFTLSFFYRYNTAEKRPKFDSLKKVYFHDMFFLHAINGRITQKEPFKLSLSLLKDTEMQSHLMENILSDHLIRFAFNRSPTKMTFDYHNSVFYWRGKEEREVDFVIKEEHSAIPIELKYQNKINREDYYGLIDFKKASGEKEALLITKDELSVSAEATNIPLSLFLLLI</sequence>
<protein>
    <submittedName>
        <fullName evidence="3">AAA ATPase</fullName>
    </submittedName>
</protein>
<name>A0A128A3A3_9ARCH</name>
<proteinExistence type="predicted"/>